<accession>A0A5P2C5X4</accession>
<dbReference type="AlphaFoldDB" id="A0A5P2C5X4"/>
<evidence type="ECO:0000256" key="1">
    <source>
        <dbReference type="SAM" id="MobiDB-lite"/>
    </source>
</evidence>
<dbReference type="EMBL" id="CP029192">
    <property type="protein sequence ID" value="QES37807.1"/>
    <property type="molecule type" value="Genomic_DNA"/>
</dbReference>
<protein>
    <submittedName>
        <fullName evidence="2">Uncharacterized protein</fullName>
    </submittedName>
</protein>
<proteinExistence type="predicted"/>
<feature type="region of interest" description="Disordered" evidence="1">
    <location>
        <begin position="315"/>
        <end position="334"/>
    </location>
</feature>
<organism evidence="2 3">
    <name type="scientific">Streptomyces venezuelae</name>
    <dbReference type="NCBI Taxonomy" id="54571"/>
    <lineage>
        <taxon>Bacteria</taxon>
        <taxon>Bacillati</taxon>
        <taxon>Actinomycetota</taxon>
        <taxon>Actinomycetes</taxon>
        <taxon>Kitasatosporales</taxon>
        <taxon>Streptomycetaceae</taxon>
        <taxon>Streptomyces</taxon>
    </lineage>
</organism>
<dbReference type="OrthoDB" id="5175448at2"/>
<gene>
    <name evidence="2" type="ORF">DEJ48_34255</name>
</gene>
<reference evidence="2 3" key="1">
    <citation type="submission" date="2018-05" db="EMBL/GenBank/DDBJ databases">
        <title>Streptomyces venezuelae.</title>
        <authorList>
            <person name="Kim W."/>
            <person name="Lee N."/>
            <person name="Cho B.-K."/>
        </authorList>
    </citation>
    <scope>NUCLEOTIDE SEQUENCE [LARGE SCALE GENOMIC DNA]</scope>
    <source>
        <strain evidence="2 3">ATCC 14584</strain>
    </source>
</reference>
<dbReference type="Proteomes" id="UP000322927">
    <property type="component" value="Chromosome"/>
</dbReference>
<dbReference type="RefSeq" id="WP_150220011.1">
    <property type="nucleotide sequence ID" value="NZ_CP029192.1"/>
</dbReference>
<evidence type="ECO:0000313" key="2">
    <source>
        <dbReference type="EMBL" id="QES37807.1"/>
    </source>
</evidence>
<name>A0A5P2C5X4_STRVZ</name>
<feature type="compositionally biased region" description="Basic and acidic residues" evidence="1">
    <location>
        <begin position="315"/>
        <end position="325"/>
    </location>
</feature>
<evidence type="ECO:0000313" key="3">
    <source>
        <dbReference type="Proteomes" id="UP000322927"/>
    </source>
</evidence>
<sequence length="334" mass="36275">MTTFCGPYPELVGARFWLPTEPFEFGWASLVGCNALCCTSCGEPVRSEVLPDGKHRRYACGCHRRDTVWSYRIGSESDDLHPAFTDWVCGGHPDFELPSVLDGVELNEAVDWDALVVEAALRPPFDPPGVELYARWITRLHRLLGAEQTVLSRAVAGLLGAEDPRLVREAYDFFTNERHAAGAELLAGSVAGRREWLGKTPDPRRASSSLLDGAALLLHERLLVVDADGAPVDGPALALAKELALAGVGPSDAPLTFRDYDPDWLWAHGGALAAANAEWVDTLVYATSWAPASLRGEVLAEMAKTAPEAVRSAVEQHFEEPDRETLLSSIPGPR</sequence>